<feature type="compositionally biased region" description="Low complexity" evidence="6">
    <location>
        <begin position="131"/>
        <end position="152"/>
    </location>
</feature>
<organism evidence="10 11">
    <name type="scientific">Batrachochytrium salamandrivorans</name>
    <dbReference type="NCBI Taxonomy" id="1357716"/>
    <lineage>
        <taxon>Eukaryota</taxon>
        <taxon>Fungi</taxon>
        <taxon>Fungi incertae sedis</taxon>
        <taxon>Chytridiomycota</taxon>
        <taxon>Chytridiomycota incertae sedis</taxon>
        <taxon>Chytridiomycetes</taxon>
        <taxon>Rhizophydiales</taxon>
        <taxon>Rhizophydiales incertae sedis</taxon>
        <taxon>Batrachochytrium</taxon>
    </lineage>
</organism>
<evidence type="ECO:0000313" key="10">
    <source>
        <dbReference type="EMBL" id="KAH6587917.1"/>
    </source>
</evidence>
<keyword evidence="11" id="KW-1185">Reference proteome</keyword>
<dbReference type="SUPFAM" id="SSF52540">
    <property type="entry name" value="P-loop containing nucleoside triphosphate hydrolases"/>
    <property type="match status" value="2"/>
</dbReference>
<keyword evidence="2" id="KW-0378">Hydrolase</keyword>
<evidence type="ECO:0000259" key="8">
    <source>
        <dbReference type="PROSITE" id="PS51194"/>
    </source>
</evidence>
<dbReference type="InterPro" id="IPR001650">
    <property type="entry name" value="Helicase_C-like"/>
</dbReference>
<dbReference type="InterPro" id="IPR014014">
    <property type="entry name" value="RNA_helicase_DEAD_Q_motif"/>
</dbReference>
<dbReference type="PROSITE" id="PS51194">
    <property type="entry name" value="HELICASE_CTER"/>
    <property type="match status" value="1"/>
</dbReference>
<feature type="region of interest" description="Disordered" evidence="6">
    <location>
        <begin position="112"/>
        <end position="158"/>
    </location>
</feature>
<evidence type="ECO:0000256" key="6">
    <source>
        <dbReference type="SAM" id="MobiDB-lite"/>
    </source>
</evidence>
<dbReference type="SMART" id="SM00487">
    <property type="entry name" value="DEXDc"/>
    <property type="match status" value="1"/>
</dbReference>
<feature type="region of interest" description="Disordered" evidence="6">
    <location>
        <begin position="171"/>
        <end position="334"/>
    </location>
</feature>
<accession>A0ABQ8EWW6</accession>
<evidence type="ECO:0000256" key="2">
    <source>
        <dbReference type="ARBA" id="ARBA00022801"/>
    </source>
</evidence>
<dbReference type="InterPro" id="IPR014001">
    <property type="entry name" value="Helicase_ATP-bd"/>
</dbReference>
<feature type="compositionally biased region" description="Polar residues" evidence="6">
    <location>
        <begin position="304"/>
        <end position="328"/>
    </location>
</feature>
<evidence type="ECO:0000256" key="3">
    <source>
        <dbReference type="ARBA" id="ARBA00022806"/>
    </source>
</evidence>
<dbReference type="SMART" id="SM00490">
    <property type="entry name" value="HELICc"/>
    <property type="match status" value="1"/>
</dbReference>
<gene>
    <name evidence="10" type="ORF">BASA50_011009</name>
</gene>
<dbReference type="PROSITE" id="PS51195">
    <property type="entry name" value="Q_MOTIF"/>
    <property type="match status" value="1"/>
</dbReference>
<keyword evidence="1" id="KW-0547">Nucleotide-binding</keyword>
<dbReference type="EMBL" id="JAFCIX010000549">
    <property type="protein sequence ID" value="KAH6587917.1"/>
    <property type="molecule type" value="Genomic_DNA"/>
</dbReference>
<sequence length="876" mass="96256">MVLPRKLPLLTNAVECCTACRPSLVPGSVLVAHRRVSTILHKASVSQLSRNTFMSSYALNQSLYHHNALNQSLYHHNALCMPTHRRHGMQRSFATATLPLWSIKPTRTSSSFTFSTRYPRQNKPVDKSKSSSKSSSKSKSSRGQQHRGSSSGMPRNVRLPARLRLDRLKSVFPDSQSQSSSQPKQSSRPKRSPSVPSHFGGKYDTNSDGSDRVRSKPRAPSRPSDKSDSMANSRPARYSNQRRSSDKYDEYGNLVVSPTNNGPLGAAGRIGWRSKNAQPEIRQGHASTRSRSSPTAAAGVGRGSPTSRLPATSHRSAPRTTGRSTKPTSPRAREVTALFRSSIGLGANAVMKKRQEKREVLERRAAHSKKFALLDNLGQGKSNKEIQDIIDSADFASMGLHPKILDALMIGMKFETPTPVQAMCIPRFIHRTDEALLCAAETGSGKTAAYLASIMHFLKTEEDKAMATSPSHSSSAQGSTAAQENISGTVYRAVEAITAEGDSISSVSGLASIRKLRRPRSIVIVPSRDLVSQVTASAKILAHQAKLRVVGLHSRTDPKVREAALLAAPIDLLVCTPGMLLNLMENQQLALSQTRYVVVDEADTLFDTNFKEEIMPIIKTLKEFSEQLARSCRFLFTTATLPKTLSDAILAEFPEMRRVYTPNLHRTQPKLHQSFLRLDSSTTKPNMLLEILRRAVLETDRIIVFCNRRQTCFAVSDYLKSKSYDVVTLSSMAEINHRATSLVQFLNPQLVKKPVAAKAASKSNAIYGDGVIDPLTPPTPPTQFIEIEGGTSEQRQIIGKPMIMVATDIGSRGLDTTQVGHVILYDFPQTAIDYLHRVGRTARNGGKGRSTAMITRRDATLAEFISNAVKKRDMLA</sequence>
<evidence type="ECO:0000313" key="11">
    <source>
        <dbReference type="Proteomes" id="UP001648503"/>
    </source>
</evidence>
<evidence type="ECO:0000256" key="1">
    <source>
        <dbReference type="ARBA" id="ARBA00022741"/>
    </source>
</evidence>
<comment type="caution">
    <text evidence="10">The sequence shown here is derived from an EMBL/GenBank/DDBJ whole genome shotgun (WGS) entry which is preliminary data.</text>
</comment>
<dbReference type="Pfam" id="PF00270">
    <property type="entry name" value="DEAD"/>
    <property type="match status" value="1"/>
</dbReference>
<feature type="compositionally biased region" description="Low complexity" evidence="6">
    <location>
        <begin position="175"/>
        <end position="197"/>
    </location>
</feature>
<feature type="compositionally biased region" description="Low complexity" evidence="6">
    <location>
        <begin position="286"/>
        <end position="298"/>
    </location>
</feature>
<protein>
    <recommendedName>
        <fullName evidence="12">ATP-dependent RNA helicase MRH4, mitochondrial</fullName>
    </recommendedName>
</protein>
<dbReference type="InterPro" id="IPR011545">
    <property type="entry name" value="DEAD/DEAH_box_helicase_dom"/>
</dbReference>
<feature type="domain" description="Helicase ATP-binding" evidence="7">
    <location>
        <begin position="427"/>
        <end position="659"/>
    </location>
</feature>
<dbReference type="CDD" id="cd18787">
    <property type="entry name" value="SF2_C_DEAD"/>
    <property type="match status" value="1"/>
</dbReference>
<name>A0ABQ8EWW6_9FUNG</name>
<proteinExistence type="predicted"/>
<dbReference type="InterPro" id="IPR027417">
    <property type="entry name" value="P-loop_NTPase"/>
</dbReference>
<dbReference type="PROSITE" id="PS51192">
    <property type="entry name" value="HELICASE_ATP_BIND_1"/>
    <property type="match status" value="1"/>
</dbReference>
<feature type="domain" description="DEAD-box RNA helicase Q" evidence="9">
    <location>
        <begin position="393"/>
        <end position="422"/>
    </location>
</feature>
<dbReference type="Pfam" id="PF00271">
    <property type="entry name" value="Helicase_C"/>
    <property type="match status" value="1"/>
</dbReference>
<evidence type="ECO:0008006" key="12">
    <source>
        <dbReference type="Google" id="ProtNLM"/>
    </source>
</evidence>
<keyword evidence="4" id="KW-0067">ATP-binding</keyword>
<dbReference type="Gene3D" id="3.40.50.300">
    <property type="entry name" value="P-loop containing nucleotide triphosphate hydrolases"/>
    <property type="match status" value="2"/>
</dbReference>
<feature type="short sequence motif" description="Q motif" evidence="5">
    <location>
        <begin position="393"/>
        <end position="422"/>
    </location>
</feature>
<keyword evidence="3" id="KW-0347">Helicase</keyword>
<reference evidence="10 11" key="1">
    <citation type="submission" date="2021-02" db="EMBL/GenBank/DDBJ databases">
        <title>Variation within the Batrachochytrium salamandrivorans European outbreak.</title>
        <authorList>
            <person name="Kelly M."/>
            <person name="Pasmans F."/>
            <person name="Shea T.P."/>
            <person name="Munoz J.F."/>
            <person name="Carranza S."/>
            <person name="Cuomo C.A."/>
            <person name="Martel A."/>
        </authorList>
    </citation>
    <scope>NUCLEOTIDE SEQUENCE [LARGE SCALE GENOMIC DNA]</scope>
    <source>
        <strain evidence="10 11">AMFP18/2</strain>
    </source>
</reference>
<dbReference type="Proteomes" id="UP001648503">
    <property type="component" value="Unassembled WGS sequence"/>
</dbReference>
<dbReference type="PANTHER" id="PTHR47960">
    <property type="entry name" value="DEAD-BOX ATP-DEPENDENT RNA HELICASE 50"/>
    <property type="match status" value="1"/>
</dbReference>
<evidence type="ECO:0000259" key="9">
    <source>
        <dbReference type="PROSITE" id="PS51195"/>
    </source>
</evidence>
<feature type="domain" description="Helicase C-terminal" evidence="8">
    <location>
        <begin position="691"/>
        <end position="876"/>
    </location>
</feature>
<evidence type="ECO:0000259" key="7">
    <source>
        <dbReference type="PROSITE" id="PS51192"/>
    </source>
</evidence>
<evidence type="ECO:0000256" key="4">
    <source>
        <dbReference type="ARBA" id="ARBA00022840"/>
    </source>
</evidence>
<evidence type="ECO:0000256" key="5">
    <source>
        <dbReference type="PROSITE-ProRule" id="PRU00552"/>
    </source>
</evidence>